<dbReference type="SMART" id="SM00256">
    <property type="entry name" value="FBOX"/>
    <property type="match status" value="1"/>
</dbReference>
<name>A0A8K0HTM1_COCNU</name>
<feature type="domain" description="F-box" evidence="1">
    <location>
        <begin position="1"/>
        <end position="47"/>
    </location>
</feature>
<accession>A0A8K0HTM1</accession>
<dbReference type="CDD" id="cd22160">
    <property type="entry name" value="F-box_AtFBL13-like"/>
    <property type="match status" value="1"/>
</dbReference>
<dbReference type="Pfam" id="PF00646">
    <property type="entry name" value="F-box"/>
    <property type="match status" value="1"/>
</dbReference>
<evidence type="ECO:0000259" key="1">
    <source>
        <dbReference type="PROSITE" id="PS50181"/>
    </source>
</evidence>
<dbReference type="InterPro" id="IPR006566">
    <property type="entry name" value="FBD"/>
</dbReference>
<gene>
    <name evidence="2" type="ORF">COCNU_01G004600</name>
</gene>
<dbReference type="PANTHER" id="PTHR31639:SF285">
    <property type="entry name" value="OS01G0730200 PROTEIN"/>
    <property type="match status" value="1"/>
</dbReference>
<dbReference type="InterPro" id="IPR036047">
    <property type="entry name" value="F-box-like_dom_sf"/>
</dbReference>
<comment type="caution">
    <text evidence="2">The sequence shown here is derived from an EMBL/GenBank/DDBJ whole genome shotgun (WGS) entry which is preliminary data.</text>
</comment>
<evidence type="ECO:0000313" key="3">
    <source>
        <dbReference type="Proteomes" id="UP000797356"/>
    </source>
</evidence>
<sequence length="348" mass="39418">MISSLPKDILDKILISLPLKDAIRTSFLSRTWRHAWASMPELLFIDDSIPSTYLNANFLLFVDRVLLLHKGPILKFHLVSSCCCQVAIDRWMLVLSRNGIQELVLDLGHDEWYKVPSTLFFCQELINVELSNCIFEPPQMFKGFSLLSTLKLSRTTLTDNGLENLVSSCPLLENLWLTDFNGCTHLKIHAPKLKVLMIFGFFEDLHLGTPKLVVASIGLDGKAGQHDVAGGTKSNLIQAFGSIPAIEELQIFGYFIELAFEETPMVPVGKFWQLNMDKRFPFKHLQNVCLSSFSDLEANFEFVKFVLSTAPMLKKMTLRSDGCPDESKVLRKLLQFPRASKQAEVIYI</sequence>
<dbReference type="SUPFAM" id="SSF52047">
    <property type="entry name" value="RNI-like"/>
    <property type="match status" value="1"/>
</dbReference>
<keyword evidence="3" id="KW-1185">Reference proteome</keyword>
<reference evidence="2" key="1">
    <citation type="journal article" date="2017" name="Gigascience">
        <title>The genome draft of coconut (Cocos nucifera).</title>
        <authorList>
            <person name="Xiao Y."/>
            <person name="Xu P."/>
            <person name="Fan H."/>
            <person name="Baudouin L."/>
            <person name="Xia W."/>
            <person name="Bocs S."/>
            <person name="Xu J."/>
            <person name="Li Q."/>
            <person name="Guo A."/>
            <person name="Zhou L."/>
            <person name="Li J."/>
            <person name="Wu Y."/>
            <person name="Ma Z."/>
            <person name="Armero A."/>
            <person name="Issali A.E."/>
            <person name="Liu N."/>
            <person name="Peng M."/>
            <person name="Yang Y."/>
        </authorList>
    </citation>
    <scope>NUCLEOTIDE SEQUENCE</scope>
    <source>
        <tissue evidence="2">Spear leaf of Hainan Tall coconut</tissue>
    </source>
</reference>
<dbReference type="InterPro" id="IPR032675">
    <property type="entry name" value="LRR_dom_sf"/>
</dbReference>
<dbReference type="PROSITE" id="PS50181">
    <property type="entry name" value="FBOX"/>
    <property type="match status" value="1"/>
</dbReference>
<protein>
    <submittedName>
        <fullName evidence="2">F-box/FBD/LRR-repeat protein</fullName>
    </submittedName>
</protein>
<dbReference type="InterPro" id="IPR055411">
    <property type="entry name" value="LRR_FXL15/At3g58940/PEG3-like"/>
</dbReference>
<dbReference type="PANTHER" id="PTHR31639">
    <property type="entry name" value="F-BOX PROTEIN-LIKE"/>
    <property type="match status" value="1"/>
</dbReference>
<dbReference type="SUPFAM" id="SSF81383">
    <property type="entry name" value="F-box domain"/>
    <property type="match status" value="1"/>
</dbReference>
<evidence type="ECO:0000313" key="2">
    <source>
        <dbReference type="EMBL" id="KAG1326526.1"/>
    </source>
</evidence>
<dbReference type="OrthoDB" id="1424615at2759"/>
<dbReference type="Pfam" id="PF08387">
    <property type="entry name" value="FBD"/>
    <property type="match status" value="1"/>
</dbReference>
<dbReference type="AlphaFoldDB" id="A0A8K0HTM1"/>
<dbReference type="Gene3D" id="3.80.10.10">
    <property type="entry name" value="Ribonuclease Inhibitor"/>
    <property type="match status" value="1"/>
</dbReference>
<dbReference type="InterPro" id="IPR001810">
    <property type="entry name" value="F-box_dom"/>
</dbReference>
<dbReference type="Proteomes" id="UP000797356">
    <property type="component" value="Chromosome 1"/>
</dbReference>
<proteinExistence type="predicted"/>
<dbReference type="SMART" id="SM00579">
    <property type="entry name" value="FBD"/>
    <property type="match status" value="1"/>
</dbReference>
<dbReference type="Pfam" id="PF24758">
    <property type="entry name" value="LRR_At5g56370"/>
    <property type="match status" value="1"/>
</dbReference>
<dbReference type="EMBL" id="CM017872">
    <property type="protein sequence ID" value="KAG1326526.1"/>
    <property type="molecule type" value="Genomic_DNA"/>
</dbReference>
<dbReference type="Gene3D" id="1.20.1280.50">
    <property type="match status" value="1"/>
</dbReference>
<dbReference type="InterPro" id="IPR053781">
    <property type="entry name" value="F-box_AtFBL13-like"/>
</dbReference>
<reference evidence="2" key="2">
    <citation type="submission" date="2019-07" db="EMBL/GenBank/DDBJ databases">
        <authorList>
            <person name="Yang Y."/>
            <person name="Bocs S."/>
            <person name="Baudouin L."/>
        </authorList>
    </citation>
    <scope>NUCLEOTIDE SEQUENCE</scope>
    <source>
        <tissue evidence="2">Spear leaf of Hainan Tall coconut</tissue>
    </source>
</reference>
<organism evidence="2 3">
    <name type="scientific">Cocos nucifera</name>
    <name type="common">Coconut palm</name>
    <dbReference type="NCBI Taxonomy" id="13894"/>
    <lineage>
        <taxon>Eukaryota</taxon>
        <taxon>Viridiplantae</taxon>
        <taxon>Streptophyta</taxon>
        <taxon>Embryophyta</taxon>
        <taxon>Tracheophyta</taxon>
        <taxon>Spermatophyta</taxon>
        <taxon>Magnoliopsida</taxon>
        <taxon>Liliopsida</taxon>
        <taxon>Arecaceae</taxon>
        <taxon>Arecoideae</taxon>
        <taxon>Cocoseae</taxon>
        <taxon>Attaleinae</taxon>
        <taxon>Cocos</taxon>
    </lineage>
</organism>